<feature type="transmembrane region" description="Helical" evidence="5">
    <location>
        <begin position="342"/>
        <end position="359"/>
    </location>
</feature>
<dbReference type="OrthoDB" id="9769739at2"/>
<name>A0A0H3L4D1_PANAA</name>
<dbReference type="PATRIC" id="fig|932677.3.peg.3132"/>
<evidence type="ECO:0000313" key="7">
    <source>
        <dbReference type="EMBL" id="BAK12757.1"/>
    </source>
</evidence>
<keyword evidence="3 5" id="KW-1133">Transmembrane helix</keyword>
<dbReference type="PROSITE" id="PS50801">
    <property type="entry name" value="STAS"/>
    <property type="match status" value="1"/>
</dbReference>
<evidence type="ECO:0000256" key="4">
    <source>
        <dbReference type="ARBA" id="ARBA00023136"/>
    </source>
</evidence>
<evidence type="ECO:0000259" key="6">
    <source>
        <dbReference type="PROSITE" id="PS50801"/>
    </source>
</evidence>
<dbReference type="InterPro" id="IPR001902">
    <property type="entry name" value="SLC26A/SulP_fam"/>
</dbReference>
<feature type="transmembrane region" description="Helical" evidence="5">
    <location>
        <begin position="282"/>
        <end position="305"/>
    </location>
</feature>
<gene>
    <name evidence="7" type="primary">ychM</name>
    <name evidence="7" type="ordered locus">PAJ_2677</name>
</gene>
<dbReference type="RefSeq" id="WP_014594677.1">
    <property type="nucleotide sequence ID" value="NC_017531.2"/>
</dbReference>
<evidence type="ECO:0000256" key="2">
    <source>
        <dbReference type="ARBA" id="ARBA00022692"/>
    </source>
</evidence>
<dbReference type="InterPro" id="IPR011547">
    <property type="entry name" value="SLC26A/SulP_dom"/>
</dbReference>
<feature type="transmembrane region" description="Helical" evidence="5">
    <location>
        <begin position="80"/>
        <end position="101"/>
    </location>
</feature>
<feature type="transmembrane region" description="Helical" evidence="5">
    <location>
        <begin position="113"/>
        <end position="131"/>
    </location>
</feature>
<keyword evidence="2 5" id="KW-0812">Transmembrane</keyword>
<accession>A0A0H3L4D1</accession>
<dbReference type="HOGENOM" id="CLU_003182_11_1_6"/>
<feature type="transmembrane region" description="Helical" evidence="5">
    <location>
        <begin position="183"/>
        <end position="206"/>
    </location>
</feature>
<dbReference type="EMBL" id="AP012032">
    <property type="protein sequence ID" value="BAK12757.1"/>
    <property type="molecule type" value="Genomic_DNA"/>
</dbReference>
<dbReference type="GO" id="GO:0055085">
    <property type="term" value="P:transmembrane transport"/>
    <property type="evidence" value="ECO:0007669"/>
    <property type="project" value="InterPro"/>
</dbReference>
<feature type="transmembrane region" description="Helical" evidence="5">
    <location>
        <begin position="151"/>
        <end position="171"/>
    </location>
</feature>
<dbReference type="GO" id="GO:0016020">
    <property type="term" value="C:membrane"/>
    <property type="evidence" value="ECO:0007669"/>
    <property type="project" value="UniProtKB-SubCell"/>
</dbReference>
<dbReference type="eggNOG" id="COG0659">
    <property type="taxonomic scope" value="Bacteria"/>
</dbReference>
<feature type="transmembrane region" description="Helical" evidence="5">
    <location>
        <begin position="36"/>
        <end position="52"/>
    </location>
</feature>
<feature type="transmembrane region" description="Helical" evidence="5">
    <location>
        <begin position="317"/>
        <end position="335"/>
    </location>
</feature>
<dbReference type="PANTHER" id="PTHR11814">
    <property type="entry name" value="SULFATE TRANSPORTER"/>
    <property type="match status" value="1"/>
</dbReference>
<comment type="subcellular location">
    <subcellularLocation>
        <location evidence="1">Membrane</location>
        <topology evidence="1">Multi-pass membrane protein</topology>
    </subcellularLocation>
</comment>
<dbReference type="Pfam" id="PF00916">
    <property type="entry name" value="Sulfate_transp"/>
    <property type="match status" value="1"/>
</dbReference>
<dbReference type="AlphaFoldDB" id="A0A0H3L4D1"/>
<dbReference type="KEGG" id="paj:PAJ_2677"/>
<evidence type="ECO:0000256" key="5">
    <source>
        <dbReference type="SAM" id="Phobius"/>
    </source>
</evidence>
<organism evidence="7 8">
    <name type="scientific">Pantoea ananatis (strain AJ13355)</name>
    <dbReference type="NCBI Taxonomy" id="932677"/>
    <lineage>
        <taxon>Bacteria</taxon>
        <taxon>Pseudomonadati</taxon>
        <taxon>Pseudomonadota</taxon>
        <taxon>Gammaproteobacteria</taxon>
        <taxon>Enterobacterales</taxon>
        <taxon>Erwiniaceae</taxon>
        <taxon>Pantoea</taxon>
    </lineage>
</organism>
<evidence type="ECO:0000256" key="3">
    <source>
        <dbReference type="ARBA" id="ARBA00022989"/>
    </source>
</evidence>
<reference evidence="8" key="1">
    <citation type="journal article" date="2012" name="Appl. Microbiol. Biotechnol.">
        <title>The complete genome sequence of Pantoea ananatis AJ13355, an organism with great biotechnological potential.</title>
        <authorList>
            <person name="Hara Y."/>
            <person name="Kadotani N."/>
            <person name="Izui H."/>
            <person name="Katashkina J.I."/>
            <person name="Kuvaeva T.M."/>
            <person name="Andreeva I.G."/>
            <person name="Golubeva L.I."/>
            <person name="Malko D.B."/>
            <person name="Makeev V.J."/>
            <person name="Mashko S.V."/>
            <person name="Kozlov Y.I."/>
        </authorList>
    </citation>
    <scope>NUCLEOTIDE SEQUENCE [LARGE SCALE GENOMIC DNA]</scope>
    <source>
        <strain evidence="8">AJ13355</strain>
    </source>
</reference>
<protein>
    <submittedName>
        <fullName evidence="7">Sulfate transporter YchM</fullName>
    </submittedName>
</protein>
<keyword evidence="4 5" id="KW-0472">Membrane</keyword>
<dbReference type="Proteomes" id="UP000006690">
    <property type="component" value="Chromosome"/>
</dbReference>
<feature type="transmembrane region" description="Helical" evidence="5">
    <location>
        <begin position="379"/>
        <end position="404"/>
    </location>
</feature>
<dbReference type="InterPro" id="IPR002645">
    <property type="entry name" value="STAS_dom"/>
</dbReference>
<evidence type="ECO:0000256" key="1">
    <source>
        <dbReference type="ARBA" id="ARBA00004141"/>
    </source>
</evidence>
<evidence type="ECO:0000313" key="8">
    <source>
        <dbReference type="Proteomes" id="UP000006690"/>
    </source>
</evidence>
<feature type="domain" description="STAS" evidence="6">
    <location>
        <begin position="412"/>
        <end position="484"/>
    </location>
</feature>
<sequence length="492" mass="52391">MNLDTLRRDVPAGLVVFLVALPLCLGIAQASGLPPFAGLLTGVIGGILVTSLSPSRFAVSGPAAGLVTIVSGLYGDSWAASPAFLTALIIAGVLQCLFGLLRAGRFIALVPGSVIKGMLAAIGLLLIMQQIPVALGAGGSVKLVSLVNGEMTFSLSALLVSLVGLFILFVWTTGPIKRIKALAWIPGPLFAVLFGCVVTVAGARLFPELTGALPRISLPAFDSVSAMMAELETPDWMAWKNPQVWVVALTLALVASLETLLSQEALKKLRPQTPAPSPNREMFAQGIGNLTAGFLGAMPITAVIVRSSANVNAGAQTKLSILLHGVMLLICGMWFSEMLNAIPLASLAAVLLYTGYKLAAPRLFIEQFRMGAQQYVPFLATIIGIITLGMLVGIGIGIATQILYSIYKSHRNALQLTRYDDHYVLRFQQNLTFMHNPKLQGLLDKIPENSVVIVDNDNAEYIDPDVKAVLKDFGENADKRGIRLSQWPVAVK</sequence>
<proteinExistence type="predicted"/>
<feature type="transmembrane region" description="Helical" evidence="5">
    <location>
        <begin position="244"/>
        <end position="261"/>
    </location>
</feature>